<comment type="similarity">
    <text evidence="4">Belongs to the putative lipase ROG1 family.</text>
</comment>
<dbReference type="InterPro" id="IPR029058">
    <property type="entry name" value="AB_hydrolase_fold"/>
</dbReference>
<keyword evidence="7" id="KW-0472">Membrane</keyword>
<dbReference type="GO" id="GO:0005739">
    <property type="term" value="C:mitochondrion"/>
    <property type="evidence" value="ECO:0007669"/>
    <property type="project" value="UniProtKB-SubCell"/>
</dbReference>
<accession>A0A3N4LTD0</accession>
<dbReference type="PANTHER" id="PTHR48182">
    <property type="entry name" value="PROTEIN SERAC1"/>
    <property type="match status" value="1"/>
</dbReference>
<dbReference type="Pfam" id="PF13176">
    <property type="entry name" value="TPR_7"/>
    <property type="match status" value="1"/>
</dbReference>
<dbReference type="InterPro" id="IPR007751">
    <property type="entry name" value="DUF676_lipase-like"/>
</dbReference>
<dbReference type="SUPFAM" id="SSF53474">
    <property type="entry name" value="alpha/beta-Hydrolases"/>
    <property type="match status" value="1"/>
</dbReference>
<protein>
    <submittedName>
        <fullName evidence="10">Uncharacterized protein</fullName>
    </submittedName>
</protein>
<evidence type="ECO:0000259" key="8">
    <source>
        <dbReference type="Pfam" id="PF05057"/>
    </source>
</evidence>
<organism evidence="10 11">
    <name type="scientific">Terfezia boudieri ATCC MYA-4762</name>
    <dbReference type="NCBI Taxonomy" id="1051890"/>
    <lineage>
        <taxon>Eukaryota</taxon>
        <taxon>Fungi</taxon>
        <taxon>Dikarya</taxon>
        <taxon>Ascomycota</taxon>
        <taxon>Pezizomycotina</taxon>
        <taxon>Pezizomycetes</taxon>
        <taxon>Pezizales</taxon>
        <taxon>Pezizaceae</taxon>
        <taxon>Terfezia</taxon>
    </lineage>
</organism>
<dbReference type="Proteomes" id="UP000267821">
    <property type="component" value="Unassembled WGS sequence"/>
</dbReference>
<feature type="domain" description="DUF7779" evidence="9">
    <location>
        <begin position="545"/>
        <end position="652"/>
    </location>
</feature>
<dbReference type="AlphaFoldDB" id="A0A3N4LTD0"/>
<evidence type="ECO:0000256" key="6">
    <source>
        <dbReference type="ARBA" id="ARBA00023128"/>
    </source>
</evidence>
<feature type="domain" description="DUF676" evidence="8">
    <location>
        <begin position="24"/>
        <end position="144"/>
    </location>
</feature>
<dbReference type="Pfam" id="PF05057">
    <property type="entry name" value="DUF676"/>
    <property type="match status" value="1"/>
</dbReference>
<dbReference type="Pfam" id="PF25000">
    <property type="entry name" value="DUF7779"/>
    <property type="match status" value="1"/>
</dbReference>
<dbReference type="EMBL" id="ML121561">
    <property type="protein sequence ID" value="RPB21265.1"/>
    <property type="molecule type" value="Genomic_DNA"/>
</dbReference>
<proteinExistence type="inferred from homology"/>
<sequence>MDNKQKYGITVLYTPSTTTTFDLVAVHGLNGDPMDTWIHKQSGIMWLRDLLPKALPGARIMTFGYNARFKNFTALQDLRMIASKLLAELVDLRERSRPIVFVCHSLGGIVAKKALLVRCTGDREGVQQAVYGILFLGTPHNGSSLASLGKVISNVLATFSPLHPARALITTLQQDSKVLFEITQDFVKVARKIHLVSFFEMEMTPIAPFIKRIAMEHHSAILNLPDEVTIGQYANHRNIVRFESIGDRNFRPVLSRLKRFEEDIVKKVHQDSPQLLQPEQSVQKEYTIPLDLPFLPCSSFHGRNDVLDKMRLHFYGGETETHRRRSFAICGLGGCGKTQTALHFMFQHQSKYETGILFLNAASKASLVADFERLQQLLGLSESNDVVGSVKRWLAKEEHNKWLMVFDNADNLQVVPVWQYFPATSWGHIIITSRNPEAIGGVAEEGYNLGPLTSEEARVLLLETAGIRQPSREDLISAEQIVGFLGFLPLALNHAGALMRSRCKSPKQYQDLYIKTRLNILKFHPMLEYSESSVLSTWEVNFKQIENESEDAMDLLLLFSFLEPSMISEAVLHRGSTPRHRWDEKGEVIEVQAEVEGVDGSLVRLIQDEMAFDAAIEKLRSVSFVSCSRETNGMRNFTVHPLVQECAVQRMPSPVANKWRWQAVLLICHAFPRNRYLEPLNGEIGRSMLPQLSRVLVEYDKISTEYAHSLPLRREIAATLLASSRFSDSSWKMEALARAKELLKHDSDRFLNAWLTYRESVLLRMSGRQTESDHCLEAFVQSNVLPNEYKKSDDTPSYNAQRGELVVSFAENLIREGKHEEAQIELNEWSPLDPNKPSTLERITARARNITLGKALRYQGHFQEAVKLLEGVLEESRTDDCFDGTGWYRVLLANIADLYCELGRPCDAQELLQQELEPMIQRGTQDIATGRRLRISLAEAFFQQDTLDKAEEILLSLKTVFEIMTKPNHATQIVFFRVRVNLARVYHRQARWGEALSYWAQALEAAGCLKMDSGFHAGIIRYSMAHVLHVRGEREKSHEMLLEAKRNIASETRVFWVAGFSSQWHDYIVRAVEEECNRSCGT</sequence>
<dbReference type="InterPro" id="IPR056681">
    <property type="entry name" value="DUF7779"/>
</dbReference>
<dbReference type="GO" id="GO:0016020">
    <property type="term" value="C:membrane"/>
    <property type="evidence" value="ECO:0007669"/>
    <property type="project" value="UniProtKB-SubCell"/>
</dbReference>
<evidence type="ECO:0000256" key="3">
    <source>
        <dbReference type="ARBA" id="ARBA00004370"/>
    </source>
</evidence>
<dbReference type="InParanoid" id="A0A3N4LTD0"/>
<evidence type="ECO:0000256" key="5">
    <source>
        <dbReference type="ARBA" id="ARBA00022824"/>
    </source>
</evidence>
<name>A0A3N4LTD0_9PEZI</name>
<dbReference type="SUPFAM" id="SSF48452">
    <property type="entry name" value="TPR-like"/>
    <property type="match status" value="2"/>
</dbReference>
<dbReference type="SUPFAM" id="SSF52540">
    <property type="entry name" value="P-loop containing nucleoside triphosphate hydrolases"/>
    <property type="match status" value="1"/>
</dbReference>
<evidence type="ECO:0000313" key="11">
    <source>
        <dbReference type="Proteomes" id="UP000267821"/>
    </source>
</evidence>
<comment type="subcellular location">
    <subcellularLocation>
        <location evidence="2">Endoplasmic reticulum</location>
    </subcellularLocation>
    <subcellularLocation>
        <location evidence="3">Membrane</location>
    </subcellularLocation>
    <subcellularLocation>
        <location evidence="1">Mitochondrion</location>
    </subcellularLocation>
</comment>
<evidence type="ECO:0000256" key="2">
    <source>
        <dbReference type="ARBA" id="ARBA00004240"/>
    </source>
</evidence>
<dbReference type="InterPro" id="IPR052374">
    <property type="entry name" value="SERAC1"/>
</dbReference>
<evidence type="ECO:0000256" key="4">
    <source>
        <dbReference type="ARBA" id="ARBA00007920"/>
    </source>
</evidence>
<evidence type="ECO:0000313" key="10">
    <source>
        <dbReference type="EMBL" id="RPB21265.1"/>
    </source>
</evidence>
<keyword evidence="6" id="KW-0496">Mitochondrion</keyword>
<dbReference type="PANTHER" id="PTHR48182:SF2">
    <property type="entry name" value="PROTEIN SERAC1"/>
    <property type="match status" value="1"/>
</dbReference>
<evidence type="ECO:0000256" key="1">
    <source>
        <dbReference type="ARBA" id="ARBA00004173"/>
    </source>
</evidence>
<dbReference type="Gene3D" id="3.40.50.1820">
    <property type="entry name" value="alpha/beta hydrolase"/>
    <property type="match status" value="1"/>
</dbReference>
<dbReference type="InterPro" id="IPR027417">
    <property type="entry name" value="P-loop_NTPase"/>
</dbReference>
<evidence type="ECO:0000256" key="7">
    <source>
        <dbReference type="ARBA" id="ARBA00023136"/>
    </source>
</evidence>
<dbReference type="OrthoDB" id="427518at2759"/>
<dbReference type="InterPro" id="IPR019734">
    <property type="entry name" value="TPR_rpt"/>
</dbReference>
<gene>
    <name evidence="10" type="ORF">L211DRAFT_890067</name>
</gene>
<evidence type="ECO:0000259" key="9">
    <source>
        <dbReference type="Pfam" id="PF25000"/>
    </source>
</evidence>
<dbReference type="Gene3D" id="3.40.50.300">
    <property type="entry name" value="P-loop containing nucleotide triphosphate hydrolases"/>
    <property type="match status" value="1"/>
</dbReference>
<reference evidence="10 11" key="1">
    <citation type="journal article" date="2018" name="Nat. Ecol. Evol.">
        <title>Pezizomycetes genomes reveal the molecular basis of ectomycorrhizal truffle lifestyle.</title>
        <authorList>
            <person name="Murat C."/>
            <person name="Payen T."/>
            <person name="Noel B."/>
            <person name="Kuo A."/>
            <person name="Morin E."/>
            <person name="Chen J."/>
            <person name="Kohler A."/>
            <person name="Krizsan K."/>
            <person name="Balestrini R."/>
            <person name="Da Silva C."/>
            <person name="Montanini B."/>
            <person name="Hainaut M."/>
            <person name="Levati E."/>
            <person name="Barry K.W."/>
            <person name="Belfiori B."/>
            <person name="Cichocki N."/>
            <person name="Clum A."/>
            <person name="Dockter R.B."/>
            <person name="Fauchery L."/>
            <person name="Guy J."/>
            <person name="Iotti M."/>
            <person name="Le Tacon F."/>
            <person name="Lindquist E.A."/>
            <person name="Lipzen A."/>
            <person name="Malagnac F."/>
            <person name="Mello A."/>
            <person name="Molinier V."/>
            <person name="Miyauchi S."/>
            <person name="Poulain J."/>
            <person name="Riccioni C."/>
            <person name="Rubini A."/>
            <person name="Sitrit Y."/>
            <person name="Splivallo R."/>
            <person name="Traeger S."/>
            <person name="Wang M."/>
            <person name="Zifcakova L."/>
            <person name="Wipf D."/>
            <person name="Zambonelli A."/>
            <person name="Paolocci F."/>
            <person name="Nowrousian M."/>
            <person name="Ottonello S."/>
            <person name="Baldrian P."/>
            <person name="Spatafora J.W."/>
            <person name="Henrissat B."/>
            <person name="Nagy L.G."/>
            <person name="Aury J.M."/>
            <person name="Wincker P."/>
            <person name="Grigoriev I.V."/>
            <person name="Bonfante P."/>
            <person name="Martin F.M."/>
        </authorList>
    </citation>
    <scope>NUCLEOTIDE SEQUENCE [LARGE SCALE GENOMIC DNA]</scope>
    <source>
        <strain evidence="10 11">ATCC MYA-4762</strain>
    </source>
</reference>
<keyword evidence="5" id="KW-0256">Endoplasmic reticulum</keyword>
<dbReference type="InterPro" id="IPR011990">
    <property type="entry name" value="TPR-like_helical_dom_sf"/>
</dbReference>
<keyword evidence="11" id="KW-1185">Reference proteome</keyword>
<dbReference type="GO" id="GO:0005783">
    <property type="term" value="C:endoplasmic reticulum"/>
    <property type="evidence" value="ECO:0007669"/>
    <property type="project" value="UniProtKB-SubCell"/>
</dbReference>
<dbReference type="Gene3D" id="1.25.40.10">
    <property type="entry name" value="Tetratricopeptide repeat domain"/>
    <property type="match status" value="1"/>
</dbReference>